<evidence type="ECO:0000313" key="2">
    <source>
        <dbReference type="EMBL" id="KAG0728134.1"/>
    </source>
</evidence>
<reference evidence="2" key="1">
    <citation type="submission" date="2020-07" db="EMBL/GenBank/DDBJ databases">
        <title>The High-quality genome of the commercially important snow crab, Chionoecetes opilio.</title>
        <authorList>
            <person name="Jeong J.-H."/>
            <person name="Ryu S."/>
        </authorList>
    </citation>
    <scope>NUCLEOTIDE SEQUENCE</scope>
    <source>
        <strain evidence="2">MADBK_172401_WGS</strain>
        <tissue evidence="2">Digestive gland</tissue>
    </source>
</reference>
<name>A0A8J5D0F6_CHIOP</name>
<accession>A0A8J5D0F6</accession>
<organism evidence="2 3">
    <name type="scientific">Chionoecetes opilio</name>
    <name type="common">Atlantic snow crab</name>
    <name type="synonym">Cancer opilio</name>
    <dbReference type="NCBI Taxonomy" id="41210"/>
    <lineage>
        <taxon>Eukaryota</taxon>
        <taxon>Metazoa</taxon>
        <taxon>Ecdysozoa</taxon>
        <taxon>Arthropoda</taxon>
        <taxon>Crustacea</taxon>
        <taxon>Multicrustacea</taxon>
        <taxon>Malacostraca</taxon>
        <taxon>Eumalacostraca</taxon>
        <taxon>Eucarida</taxon>
        <taxon>Decapoda</taxon>
        <taxon>Pleocyemata</taxon>
        <taxon>Brachyura</taxon>
        <taxon>Eubrachyura</taxon>
        <taxon>Majoidea</taxon>
        <taxon>Majidae</taxon>
        <taxon>Chionoecetes</taxon>
    </lineage>
</organism>
<dbReference type="Proteomes" id="UP000770661">
    <property type="component" value="Unassembled WGS sequence"/>
</dbReference>
<feature type="region of interest" description="Disordered" evidence="1">
    <location>
        <begin position="54"/>
        <end position="112"/>
    </location>
</feature>
<dbReference type="AlphaFoldDB" id="A0A8J5D0F6"/>
<proteinExistence type="predicted"/>
<evidence type="ECO:0000313" key="3">
    <source>
        <dbReference type="Proteomes" id="UP000770661"/>
    </source>
</evidence>
<dbReference type="EMBL" id="JACEEZ010002592">
    <property type="protein sequence ID" value="KAG0728134.1"/>
    <property type="molecule type" value="Genomic_DNA"/>
</dbReference>
<comment type="caution">
    <text evidence="2">The sequence shown here is derived from an EMBL/GenBank/DDBJ whole genome shotgun (WGS) entry which is preliminary data.</text>
</comment>
<dbReference type="OrthoDB" id="428974at2759"/>
<feature type="compositionally biased region" description="Polar residues" evidence="1">
    <location>
        <begin position="94"/>
        <end position="106"/>
    </location>
</feature>
<keyword evidence="3" id="KW-1185">Reference proteome</keyword>
<gene>
    <name evidence="2" type="ORF">GWK47_033133</name>
</gene>
<sequence length="242" mass="27770">MEVELAHSMTSFSCEPNVLFRNMWCFSGCCRQCCHDIFSLAVIMCIHISSGAAKEEEDGSLGPNRRWSRSPRSPTQDDRKARRAERRARRHNPTEGTSPREPTSTRHQVRYSPYGARSYYDQIYQGRVAPQYDHHFYQQQGSAVGPYRALPRYHRQQQEHQQVPTNAPRQYRGPRPYRSPAAADTTTPARQEEAPESFKTPDAARTPRLRSHGPIRTPLTPGFRDGVVSPNTPRRSARMTPY</sequence>
<feature type="region of interest" description="Disordered" evidence="1">
    <location>
        <begin position="154"/>
        <end position="242"/>
    </location>
</feature>
<protein>
    <submittedName>
        <fullName evidence="2">Uncharacterized protein</fullName>
    </submittedName>
</protein>
<feature type="compositionally biased region" description="Polar residues" evidence="1">
    <location>
        <begin position="159"/>
        <end position="168"/>
    </location>
</feature>
<evidence type="ECO:0000256" key="1">
    <source>
        <dbReference type="SAM" id="MobiDB-lite"/>
    </source>
</evidence>
<feature type="compositionally biased region" description="Basic residues" evidence="1">
    <location>
        <begin position="81"/>
        <end position="91"/>
    </location>
</feature>